<dbReference type="Proteomes" id="UP000198362">
    <property type="component" value="Unassembled WGS sequence"/>
</dbReference>
<keyword evidence="3" id="KW-1185">Reference proteome</keyword>
<dbReference type="InterPro" id="IPR013216">
    <property type="entry name" value="Methyltransf_11"/>
</dbReference>
<feature type="domain" description="Methyltransferase type 11" evidence="1">
    <location>
        <begin position="2"/>
        <end position="61"/>
    </location>
</feature>
<proteinExistence type="predicted"/>
<dbReference type="AlphaFoldDB" id="A0A239PHL4"/>
<dbReference type="InterPro" id="IPR029063">
    <property type="entry name" value="SAM-dependent_MTases_sf"/>
</dbReference>
<dbReference type="Gene3D" id="3.40.50.150">
    <property type="entry name" value="Vaccinia Virus protein VP39"/>
    <property type="match status" value="1"/>
</dbReference>
<dbReference type="Pfam" id="PF08241">
    <property type="entry name" value="Methyltransf_11"/>
    <property type="match status" value="1"/>
</dbReference>
<protein>
    <submittedName>
        <fullName evidence="2">Methyltransferase domain-containing protein</fullName>
    </submittedName>
</protein>
<keyword evidence="2" id="KW-0808">Transferase</keyword>
<evidence type="ECO:0000259" key="1">
    <source>
        <dbReference type="Pfam" id="PF08241"/>
    </source>
</evidence>
<evidence type="ECO:0000313" key="2">
    <source>
        <dbReference type="EMBL" id="SNT66088.1"/>
    </source>
</evidence>
<dbReference type="SUPFAM" id="SSF53335">
    <property type="entry name" value="S-adenosyl-L-methionine-dependent methyltransferases"/>
    <property type="match status" value="1"/>
</dbReference>
<keyword evidence="2" id="KW-0489">Methyltransferase</keyword>
<name>A0A239PHL4_9ACTN</name>
<organism evidence="2 3">
    <name type="scientific">Asanoa hainanensis</name>
    <dbReference type="NCBI Taxonomy" id="560556"/>
    <lineage>
        <taxon>Bacteria</taxon>
        <taxon>Bacillati</taxon>
        <taxon>Actinomycetota</taxon>
        <taxon>Actinomycetes</taxon>
        <taxon>Micromonosporales</taxon>
        <taxon>Micromonosporaceae</taxon>
        <taxon>Asanoa</taxon>
    </lineage>
</organism>
<dbReference type="GO" id="GO:0008757">
    <property type="term" value="F:S-adenosylmethionine-dependent methyltransferase activity"/>
    <property type="evidence" value="ECO:0007669"/>
    <property type="project" value="InterPro"/>
</dbReference>
<accession>A0A239PHL4</accession>
<dbReference type="EMBL" id="FZPH01000032">
    <property type="protein sequence ID" value="SNT66088.1"/>
    <property type="molecule type" value="Genomic_DNA"/>
</dbReference>
<dbReference type="GO" id="GO:0032259">
    <property type="term" value="P:methylation"/>
    <property type="evidence" value="ECO:0007669"/>
    <property type="project" value="UniProtKB-KW"/>
</dbReference>
<gene>
    <name evidence="2" type="ORF">SAMN05421812_13216</name>
</gene>
<reference evidence="2 3" key="1">
    <citation type="submission" date="2017-06" db="EMBL/GenBank/DDBJ databases">
        <authorList>
            <person name="Kim H.J."/>
            <person name="Triplett B.A."/>
        </authorList>
    </citation>
    <scope>NUCLEOTIDE SEQUENCE [LARGE SCALE GENOMIC DNA]</scope>
    <source>
        <strain evidence="2 3">CGMCC 4.5593</strain>
    </source>
</reference>
<evidence type="ECO:0000313" key="3">
    <source>
        <dbReference type="Proteomes" id="UP000198362"/>
    </source>
</evidence>
<dbReference type="CDD" id="cd02440">
    <property type="entry name" value="AdoMet_MTases"/>
    <property type="match status" value="1"/>
</dbReference>
<sequence>MIARGRAIGPEAGITWQVGSALPLPVADGSVDVVLCASSLHFLGRAALDDWRRVLKPGGRVGYTLPLRSRFNPSEQFAKLLATDLTLPETVEEAYALAEGFEDVTVTVGTDIVITTARR</sequence>